<dbReference type="AlphaFoldDB" id="A0A3Q0IVX2"/>
<organism evidence="2 3">
    <name type="scientific">Diaphorina citri</name>
    <name type="common">Asian citrus psyllid</name>
    <dbReference type="NCBI Taxonomy" id="121845"/>
    <lineage>
        <taxon>Eukaryota</taxon>
        <taxon>Metazoa</taxon>
        <taxon>Ecdysozoa</taxon>
        <taxon>Arthropoda</taxon>
        <taxon>Hexapoda</taxon>
        <taxon>Insecta</taxon>
        <taxon>Pterygota</taxon>
        <taxon>Neoptera</taxon>
        <taxon>Paraneoptera</taxon>
        <taxon>Hemiptera</taxon>
        <taxon>Sternorrhyncha</taxon>
        <taxon>Psylloidea</taxon>
        <taxon>Psyllidae</taxon>
        <taxon>Diaphorininae</taxon>
        <taxon>Diaphorina</taxon>
    </lineage>
</organism>
<dbReference type="PaxDb" id="121845-A0A3Q0IVX2"/>
<gene>
    <name evidence="3" type="primary">LOC103508358</name>
</gene>
<proteinExistence type="predicted"/>
<evidence type="ECO:0000256" key="1">
    <source>
        <dbReference type="SAM" id="Phobius"/>
    </source>
</evidence>
<evidence type="ECO:0000313" key="3">
    <source>
        <dbReference type="RefSeq" id="XP_026678788.1"/>
    </source>
</evidence>
<keyword evidence="1" id="KW-0812">Transmembrane</keyword>
<feature type="transmembrane region" description="Helical" evidence="1">
    <location>
        <begin position="64"/>
        <end position="83"/>
    </location>
</feature>
<dbReference type="GeneID" id="103508358"/>
<keyword evidence="1" id="KW-1133">Transmembrane helix</keyword>
<sequence>MVSTTSISRGICVPGSCDYQDVLHLLETSLQEYNSSGLTTRVHVDEHSCYRKQDLVEMDASNRIHTFVTLGVFTSIIIIATLIDSSYRGKIKREAVDKVREPPKSILLAFSLYRTWPQLWDTSLQPGEITCVHGVRFLAVIFIYVQHKLFFGMFNMICNRTDMLVGTFEESMAPLRSLNMGIDVLVFISGCLTSYHATQKLAAHGKLDYMKMYVTRYIKITPMVTVICWLFRNLNVHMTGAYFRISNAFIRSCRDNSKFLRNVFHVQNTLIVEEMCYPVTHSLATDMQHYLVAPIILTLLWKLRRNTLTLGLLLGVSLLGLTLYKGYVVYTYNMSTFSYFGYEVKDCLDSMNNFHIGPIHQFTTYLLGLVLGAILQSGKRIILTPFQKLIGWLLVTCCVYYTCYRLSHVLLLGYKYNVIEHTEYTIVRPLVWSFALAYLIYMCHTGQAGELI</sequence>
<evidence type="ECO:0000313" key="2">
    <source>
        <dbReference type="Proteomes" id="UP000079169"/>
    </source>
</evidence>
<feature type="transmembrane region" description="Helical" evidence="1">
    <location>
        <begin position="137"/>
        <end position="157"/>
    </location>
</feature>
<protein>
    <submittedName>
        <fullName evidence="3">Nose resistant to fluoxetine protein 6-like</fullName>
    </submittedName>
</protein>
<dbReference type="Proteomes" id="UP000079169">
    <property type="component" value="Unplaced"/>
</dbReference>
<dbReference type="PANTHER" id="PTHR11161:SF4">
    <property type="entry name" value="DROP DEAD"/>
    <property type="match status" value="1"/>
</dbReference>
<feature type="transmembrane region" description="Helical" evidence="1">
    <location>
        <begin position="217"/>
        <end position="234"/>
    </location>
</feature>
<name>A0A3Q0IVX2_DIACI</name>
<reference evidence="3" key="1">
    <citation type="submission" date="2025-08" db="UniProtKB">
        <authorList>
            <consortium name="RefSeq"/>
        </authorList>
    </citation>
    <scope>IDENTIFICATION</scope>
</reference>
<feature type="transmembrane region" description="Helical" evidence="1">
    <location>
        <begin position="426"/>
        <end position="443"/>
    </location>
</feature>
<dbReference type="STRING" id="121845.A0A3Q0IVX2"/>
<feature type="transmembrane region" description="Helical" evidence="1">
    <location>
        <begin position="310"/>
        <end position="330"/>
    </location>
</feature>
<keyword evidence="1" id="KW-0472">Membrane</keyword>
<feature type="transmembrane region" description="Helical" evidence="1">
    <location>
        <begin position="359"/>
        <end position="377"/>
    </location>
</feature>
<feature type="transmembrane region" description="Helical" evidence="1">
    <location>
        <begin position="389"/>
        <end position="414"/>
    </location>
</feature>
<accession>A0A3Q0IVX2</accession>
<dbReference type="PANTHER" id="PTHR11161">
    <property type="entry name" value="O-ACYLTRANSFERASE"/>
    <property type="match status" value="1"/>
</dbReference>
<dbReference type="KEGG" id="dci:103508358"/>
<feature type="transmembrane region" description="Helical" evidence="1">
    <location>
        <begin position="177"/>
        <end position="197"/>
    </location>
</feature>
<keyword evidence="2" id="KW-1185">Reference proteome</keyword>
<dbReference type="RefSeq" id="XP_026678788.1">
    <property type="nucleotide sequence ID" value="XM_026822987.1"/>
</dbReference>
<dbReference type="InterPro" id="IPR052728">
    <property type="entry name" value="O2_lipid_transport_reg"/>
</dbReference>